<organism evidence="13 14">
    <name type="scientific">Weissella ceti</name>
    <dbReference type="NCBI Taxonomy" id="759620"/>
    <lineage>
        <taxon>Bacteria</taxon>
        <taxon>Bacillati</taxon>
        <taxon>Bacillota</taxon>
        <taxon>Bacilli</taxon>
        <taxon>Lactobacillales</taxon>
        <taxon>Lactobacillaceae</taxon>
        <taxon>Weissella</taxon>
    </lineage>
</organism>
<evidence type="ECO:0000256" key="1">
    <source>
        <dbReference type="ARBA" id="ARBA00004651"/>
    </source>
</evidence>
<accession>A0A075TXX6</accession>
<name>A0A075TXX6_9LACO</name>
<reference evidence="14" key="2">
    <citation type="submission" date="2014-08" db="EMBL/GenBank/DDBJ databases">
        <title>Complete genome of Weissella ceti strain WS74 isolated from diseased rainbow trout in Brazil.</title>
        <authorList>
            <person name="Figueiredo H.C.P."/>
            <person name="Leal C.A.G."/>
            <person name="Pereira F.L."/>
            <person name="Soares S.C."/>
            <person name="Dorella F.A."/>
            <person name="Carvalho A.F."/>
            <person name="Azevedo V.A.C."/>
        </authorList>
    </citation>
    <scope>NUCLEOTIDE SEQUENCE [LARGE SCALE GENOMIC DNA]</scope>
    <source>
        <strain evidence="14">WS74</strain>
    </source>
</reference>
<keyword evidence="4 12" id="KW-1003">Cell membrane</keyword>
<dbReference type="RefSeq" id="WP_009495738.1">
    <property type="nucleotide sequence ID" value="NZ_CP009223.1"/>
</dbReference>
<comment type="similarity">
    <text evidence="2 12">Belongs to the cytochrome ubiquinol oxidase subunit 1 family.</text>
</comment>
<evidence type="ECO:0000256" key="12">
    <source>
        <dbReference type="PIRNR" id="PIRNR006446"/>
    </source>
</evidence>
<evidence type="ECO:0000256" key="5">
    <source>
        <dbReference type="ARBA" id="ARBA00022617"/>
    </source>
</evidence>
<dbReference type="PANTHER" id="PTHR30365:SF15">
    <property type="entry name" value="CYTOCHROME BD UBIQUINOL OXIDASE SUBUNIT 1"/>
    <property type="match status" value="1"/>
</dbReference>
<comment type="subcellular location">
    <subcellularLocation>
        <location evidence="1">Cell membrane</location>
        <topology evidence="1">Multi-pass membrane protein</topology>
    </subcellularLocation>
</comment>
<sequence length="492" mass="55308">MNLMTGLSMLDLARIQFAMTTVFHFFFVPLSIGLGIIVAIMETMYVIKKDDTYKRMAKFWGRIFLLSFAVGVVTGIIQEFQFGMNWSRYSRYVGDIFGPALAVEALVAFFLESTFLGLWMFGWDKFKKGLHLTFIWITAVGSAFSALWILAANSFMHNPVGFEIDKVLDRAVLVDFPALLTNHQLWLVFPHVFFATFLAGSFVVIGVSAFSLLRKTKELDFFKKSIHVASAVAIVGTFGILVTGDLHAYNLQNDQPMKFAAMEGISEDVGGEGISQPWAVLAYTNPKTHETEWALEVPYLLSILGNHSLTGFNKGTHTINQELHEKYDAEFGEDMSYWLPANTLFYAFRIMSASAMAFLLLALYAFWFTREKANFAIFYKYRWILWIFGLATFLPFIAITSGWLVTELGRYPWVVYGVLTIADAVSPNVSWASLFISNIVYFVTFSIIGGIMVFLSRRIMIEGPESVDAEAIEDAKAPTDPYAADSFEGGSK</sequence>
<dbReference type="STRING" id="759620.WS105_0250"/>
<proteinExistence type="inferred from homology"/>
<keyword evidence="14" id="KW-1185">Reference proteome</keyword>
<keyword evidence="9 12" id="KW-1133">Transmembrane helix</keyword>
<feature type="transmembrane region" description="Helical" evidence="12">
    <location>
        <begin position="97"/>
        <end position="121"/>
    </location>
</feature>
<dbReference type="KEGG" id="wct:WS74_0252"/>
<evidence type="ECO:0000256" key="2">
    <source>
        <dbReference type="ARBA" id="ARBA00009819"/>
    </source>
</evidence>
<dbReference type="Proteomes" id="UP000029079">
    <property type="component" value="Chromosome"/>
</dbReference>
<evidence type="ECO:0000256" key="3">
    <source>
        <dbReference type="ARBA" id="ARBA00022448"/>
    </source>
</evidence>
<reference evidence="13 14" key="1">
    <citation type="journal article" date="2014" name="Genome Announc.">
        <title>Complete Genome Sequences of Fish Pathogenic Weissella ceti Strains WS74 and WS105.</title>
        <authorList>
            <person name="Figueiredo H.C."/>
            <person name="Leal C.A."/>
            <person name="Dorella F.A."/>
            <person name="Carvalho A.F."/>
            <person name="Soares S.C."/>
            <person name="Pereira F.L."/>
            <person name="Azevedo V.A."/>
        </authorList>
    </citation>
    <scope>NUCLEOTIDE SEQUENCE [LARGE SCALE GENOMIC DNA]</scope>
    <source>
        <strain evidence="13 14">WS74</strain>
    </source>
</reference>
<evidence type="ECO:0000313" key="14">
    <source>
        <dbReference type="Proteomes" id="UP000029079"/>
    </source>
</evidence>
<dbReference type="Pfam" id="PF01654">
    <property type="entry name" value="Cyt_bd_oxida_I"/>
    <property type="match status" value="1"/>
</dbReference>
<evidence type="ECO:0000256" key="10">
    <source>
        <dbReference type="ARBA" id="ARBA00023004"/>
    </source>
</evidence>
<evidence type="ECO:0000256" key="8">
    <source>
        <dbReference type="ARBA" id="ARBA00022982"/>
    </source>
</evidence>
<evidence type="ECO:0000256" key="9">
    <source>
        <dbReference type="ARBA" id="ARBA00022989"/>
    </source>
</evidence>
<dbReference type="GO" id="GO:0009055">
    <property type="term" value="F:electron transfer activity"/>
    <property type="evidence" value="ECO:0007669"/>
    <property type="project" value="UniProtKB-UniRule"/>
</dbReference>
<evidence type="ECO:0000313" key="13">
    <source>
        <dbReference type="EMBL" id="AIM62504.1"/>
    </source>
</evidence>
<dbReference type="PATRIC" id="fig|759620.7.peg.238"/>
<dbReference type="InterPro" id="IPR002585">
    <property type="entry name" value="Cyt-d_ubiquinol_oxidase_su_1"/>
</dbReference>
<dbReference type="EMBL" id="CP009223">
    <property type="protein sequence ID" value="AIM62504.1"/>
    <property type="molecule type" value="Genomic_DNA"/>
</dbReference>
<evidence type="ECO:0000256" key="11">
    <source>
        <dbReference type="ARBA" id="ARBA00023136"/>
    </source>
</evidence>
<dbReference type="AlphaFoldDB" id="A0A075TXX6"/>
<dbReference type="GO" id="GO:0016682">
    <property type="term" value="F:oxidoreductase activity, acting on diphenols and related substances as donors, oxygen as acceptor"/>
    <property type="evidence" value="ECO:0007669"/>
    <property type="project" value="TreeGrafter"/>
</dbReference>
<keyword evidence="8 12" id="KW-0249">Electron transport</keyword>
<dbReference type="KEGG" id="wci:WS105_0250"/>
<dbReference type="GO" id="GO:0070069">
    <property type="term" value="C:cytochrome complex"/>
    <property type="evidence" value="ECO:0007669"/>
    <property type="project" value="UniProtKB-UniRule"/>
</dbReference>
<keyword evidence="11 12" id="KW-0472">Membrane</keyword>
<keyword evidence="10 12" id="KW-0408">Iron</keyword>
<keyword evidence="7 12" id="KW-0479">Metal-binding</keyword>
<evidence type="ECO:0000256" key="6">
    <source>
        <dbReference type="ARBA" id="ARBA00022692"/>
    </source>
</evidence>
<evidence type="ECO:0000256" key="7">
    <source>
        <dbReference type="ARBA" id="ARBA00022723"/>
    </source>
</evidence>
<feature type="transmembrane region" description="Helical" evidence="12">
    <location>
        <begin position="133"/>
        <end position="151"/>
    </location>
</feature>
<dbReference type="GO" id="GO:0019646">
    <property type="term" value="P:aerobic electron transport chain"/>
    <property type="evidence" value="ECO:0007669"/>
    <property type="project" value="InterPro"/>
</dbReference>
<dbReference type="GO" id="GO:0005886">
    <property type="term" value="C:plasma membrane"/>
    <property type="evidence" value="ECO:0007669"/>
    <property type="project" value="UniProtKB-SubCell"/>
</dbReference>
<dbReference type="GO" id="GO:0020037">
    <property type="term" value="F:heme binding"/>
    <property type="evidence" value="ECO:0007669"/>
    <property type="project" value="TreeGrafter"/>
</dbReference>
<keyword evidence="3 12" id="KW-0813">Transport</keyword>
<dbReference type="GO" id="GO:0046872">
    <property type="term" value="F:metal ion binding"/>
    <property type="evidence" value="ECO:0007669"/>
    <property type="project" value="UniProtKB-UniRule"/>
</dbReference>
<feature type="transmembrane region" description="Helical" evidence="12">
    <location>
        <begin position="344"/>
        <end position="369"/>
    </location>
</feature>
<gene>
    <name evidence="13" type="ORF">WS74_0252</name>
</gene>
<dbReference type="PANTHER" id="PTHR30365">
    <property type="entry name" value="CYTOCHROME D UBIQUINOL OXIDASE"/>
    <property type="match status" value="1"/>
</dbReference>
<protein>
    <submittedName>
        <fullName evidence="13">Cytochrome D ubiquinol oxidase, subunit I</fullName>
    </submittedName>
</protein>
<dbReference type="KEGG" id="wce:WS08_0252"/>
<evidence type="ECO:0000256" key="4">
    <source>
        <dbReference type="ARBA" id="ARBA00022475"/>
    </source>
</evidence>
<feature type="transmembrane region" description="Helical" evidence="12">
    <location>
        <begin position="59"/>
        <end position="77"/>
    </location>
</feature>
<feature type="transmembrane region" description="Helical" evidence="12">
    <location>
        <begin position="192"/>
        <end position="213"/>
    </location>
</feature>
<keyword evidence="6 12" id="KW-0812">Transmembrane</keyword>
<feature type="transmembrane region" description="Helical" evidence="12">
    <location>
        <begin position="225"/>
        <end position="244"/>
    </location>
</feature>
<feature type="transmembrane region" description="Helical" evidence="12">
    <location>
        <begin position="381"/>
        <end position="405"/>
    </location>
</feature>
<dbReference type="PIRSF" id="PIRSF006446">
    <property type="entry name" value="Cyt_quinol_oxidase_1"/>
    <property type="match status" value="1"/>
</dbReference>
<keyword evidence="5 12" id="KW-0349">Heme</keyword>
<feature type="transmembrane region" description="Helical" evidence="12">
    <location>
        <begin position="22"/>
        <end position="47"/>
    </location>
</feature>
<feature type="transmembrane region" description="Helical" evidence="12">
    <location>
        <begin position="435"/>
        <end position="455"/>
    </location>
</feature>